<evidence type="ECO:0000259" key="10">
    <source>
        <dbReference type="Pfam" id="PF02308"/>
    </source>
</evidence>
<reference evidence="13" key="1">
    <citation type="journal article" date="2019" name="Int. J. Syst. Evol. Microbiol.">
        <title>The Global Catalogue of Microorganisms (GCM) 10K type strain sequencing project: providing services to taxonomists for standard genome sequencing and annotation.</title>
        <authorList>
            <consortium name="The Broad Institute Genomics Platform"/>
            <consortium name="The Broad Institute Genome Sequencing Center for Infectious Disease"/>
            <person name="Wu L."/>
            <person name="Ma J."/>
        </authorList>
    </citation>
    <scope>NUCLEOTIDE SEQUENCE [LARGE SCALE GENOMIC DNA]</scope>
    <source>
        <strain evidence="13">CECT 7184</strain>
    </source>
</reference>
<keyword evidence="5 9" id="KW-0812">Transmembrane</keyword>
<dbReference type="Proteomes" id="UP001242368">
    <property type="component" value="Unassembled WGS sequence"/>
</dbReference>
<sequence length="238" mass="25735">MLSITEFAIRLALAFLLGAAIGIERQWRHKNAGLRTNTLVSVGSAAFILLSVSITGTTGDPSRVAAQIVTGIGFLGAGVIMKDGLSVQGLNTAATIWCSAAVGTLVGIGLFPQAALTASAVIITHILLRPIGAKLNTISFFPKSETAKTEYKIFIHCKNNVENHFRVLLMQQLGNYDKILLRSLSSTDNEENTSTVIIAEIIAVGKQDYLMEKMVSRLTIEQQVKKVSWEFTGQQTEI</sequence>
<gene>
    <name evidence="12" type="ORF">QW060_06520</name>
</gene>
<dbReference type="RefSeq" id="WP_290362838.1">
    <property type="nucleotide sequence ID" value="NZ_JAUFQU010000001.1"/>
</dbReference>
<feature type="transmembrane region" description="Helical" evidence="9">
    <location>
        <begin position="101"/>
        <end position="128"/>
    </location>
</feature>
<feature type="transmembrane region" description="Helical" evidence="9">
    <location>
        <begin position="64"/>
        <end position="81"/>
    </location>
</feature>
<evidence type="ECO:0000256" key="3">
    <source>
        <dbReference type="ARBA" id="ARBA00013833"/>
    </source>
</evidence>
<dbReference type="PRINTS" id="PR01837">
    <property type="entry name" value="MGTCSAPBPROT"/>
</dbReference>
<dbReference type="InterPro" id="IPR049177">
    <property type="entry name" value="MgtC_SapB_SrpB_YhiD_N"/>
</dbReference>
<dbReference type="Gene3D" id="3.30.70.260">
    <property type="match status" value="1"/>
</dbReference>
<dbReference type="InterPro" id="IPR048640">
    <property type="entry name" value="MgtC-like_C"/>
</dbReference>
<evidence type="ECO:0000259" key="11">
    <source>
        <dbReference type="Pfam" id="PF21770"/>
    </source>
</evidence>
<dbReference type="Pfam" id="PF21770">
    <property type="entry name" value="MgtC_SapB_C"/>
    <property type="match status" value="1"/>
</dbReference>
<evidence type="ECO:0000256" key="4">
    <source>
        <dbReference type="ARBA" id="ARBA00022475"/>
    </source>
</evidence>
<evidence type="ECO:0000256" key="6">
    <source>
        <dbReference type="ARBA" id="ARBA00022989"/>
    </source>
</evidence>
<feature type="domain" description="MgtC-like C-terminal" evidence="11">
    <location>
        <begin position="151"/>
        <end position="229"/>
    </location>
</feature>
<comment type="function">
    <text evidence="8">Virulence factor required for growth in low Mg(2+) medium and for intramacrophage survival. May be involved in regulating membrane potential by activating Na(+)/K(+)-ATPase.</text>
</comment>
<name>A0ABT8CRG2_9FLAO</name>
<comment type="similarity">
    <text evidence="2">Belongs to the MgtC/SapB family.</text>
</comment>
<feature type="domain" description="MgtC/SapB/SrpB/YhiD N-terminal" evidence="10">
    <location>
        <begin position="11"/>
        <end position="131"/>
    </location>
</feature>
<dbReference type="Pfam" id="PF02308">
    <property type="entry name" value="MgtC"/>
    <property type="match status" value="1"/>
</dbReference>
<keyword evidence="6 9" id="KW-1133">Transmembrane helix</keyword>
<comment type="caution">
    <text evidence="12">The sequence shown here is derived from an EMBL/GenBank/DDBJ whole genome shotgun (WGS) entry which is preliminary data.</text>
</comment>
<evidence type="ECO:0000256" key="9">
    <source>
        <dbReference type="SAM" id="Phobius"/>
    </source>
</evidence>
<evidence type="ECO:0000256" key="7">
    <source>
        <dbReference type="ARBA" id="ARBA00023136"/>
    </source>
</evidence>
<comment type="subcellular location">
    <subcellularLocation>
        <location evidence="1">Cell membrane</location>
        <topology evidence="1">Multi-pass membrane protein</topology>
    </subcellularLocation>
</comment>
<evidence type="ECO:0000313" key="12">
    <source>
        <dbReference type="EMBL" id="MDN3706785.1"/>
    </source>
</evidence>
<evidence type="ECO:0000256" key="2">
    <source>
        <dbReference type="ARBA" id="ARBA00009298"/>
    </source>
</evidence>
<keyword evidence="13" id="KW-1185">Reference proteome</keyword>
<keyword evidence="7 9" id="KW-0472">Membrane</keyword>
<evidence type="ECO:0000313" key="13">
    <source>
        <dbReference type="Proteomes" id="UP001242368"/>
    </source>
</evidence>
<evidence type="ECO:0000256" key="5">
    <source>
        <dbReference type="ARBA" id="ARBA00022692"/>
    </source>
</evidence>
<evidence type="ECO:0000256" key="1">
    <source>
        <dbReference type="ARBA" id="ARBA00004651"/>
    </source>
</evidence>
<proteinExistence type="inferred from homology"/>
<organism evidence="12 13">
    <name type="scientific">Paenimyroides ceti</name>
    <dbReference type="NCBI Taxonomy" id="395087"/>
    <lineage>
        <taxon>Bacteria</taxon>
        <taxon>Pseudomonadati</taxon>
        <taxon>Bacteroidota</taxon>
        <taxon>Flavobacteriia</taxon>
        <taxon>Flavobacteriales</taxon>
        <taxon>Flavobacteriaceae</taxon>
        <taxon>Paenimyroides</taxon>
    </lineage>
</organism>
<dbReference type="EMBL" id="JAUFQU010000001">
    <property type="protein sequence ID" value="MDN3706785.1"/>
    <property type="molecule type" value="Genomic_DNA"/>
</dbReference>
<keyword evidence="4" id="KW-1003">Cell membrane</keyword>
<dbReference type="InterPro" id="IPR003416">
    <property type="entry name" value="MgtC/SapB/SrpB/YhiD_fam"/>
</dbReference>
<feature type="transmembrane region" description="Helical" evidence="9">
    <location>
        <begin position="38"/>
        <end position="57"/>
    </location>
</feature>
<evidence type="ECO:0000256" key="8">
    <source>
        <dbReference type="ARBA" id="ARBA00025369"/>
    </source>
</evidence>
<dbReference type="PANTHER" id="PTHR33778:SF3">
    <property type="entry name" value="PROTEIN MGTC"/>
    <property type="match status" value="1"/>
</dbReference>
<dbReference type="PANTHER" id="PTHR33778">
    <property type="entry name" value="PROTEIN MGTC"/>
    <property type="match status" value="1"/>
</dbReference>
<protein>
    <recommendedName>
        <fullName evidence="3">Protein MgtC</fullName>
    </recommendedName>
</protein>
<accession>A0ABT8CRG2</accession>